<dbReference type="AlphaFoldDB" id="C9ML85"/>
<accession>C9ML85</accession>
<reference evidence="5 6" key="1">
    <citation type="submission" date="2009-09" db="EMBL/GenBank/DDBJ databases">
        <authorList>
            <person name="Weinstock G."/>
            <person name="Sodergren E."/>
            <person name="Clifton S."/>
            <person name="Fulton L."/>
            <person name="Fulton B."/>
            <person name="Courtney L."/>
            <person name="Fronick C."/>
            <person name="Harrison M."/>
            <person name="Strong C."/>
            <person name="Farmer C."/>
            <person name="Delahaunty K."/>
            <person name="Markovic C."/>
            <person name="Hall O."/>
            <person name="Minx P."/>
            <person name="Tomlinson C."/>
            <person name="Mitreva M."/>
            <person name="Nelson J."/>
            <person name="Hou S."/>
            <person name="Wollam A."/>
            <person name="Pepin K.H."/>
            <person name="Johnson M."/>
            <person name="Bhonagiri V."/>
            <person name="Nash W.E."/>
            <person name="Warren W."/>
            <person name="Chinwalla A."/>
            <person name="Mardis E.R."/>
            <person name="Wilson R.K."/>
        </authorList>
    </citation>
    <scope>NUCLEOTIDE SEQUENCE [LARGE SCALE GENOMIC DNA]</scope>
    <source>
        <strain evidence="5 6">F0319</strain>
    </source>
</reference>
<dbReference type="STRING" id="649761.HMPREF0973_00360"/>
<evidence type="ECO:0000313" key="6">
    <source>
        <dbReference type="Proteomes" id="UP000003327"/>
    </source>
</evidence>
<keyword evidence="2" id="KW-0238">DNA-binding</keyword>
<organism evidence="5 6">
    <name type="scientific">Prevotella veroralis F0319</name>
    <dbReference type="NCBI Taxonomy" id="649761"/>
    <lineage>
        <taxon>Bacteria</taxon>
        <taxon>Pseudomonadati</taxon>
        <taxon>Bacteroidota</taxon>
        <taxon>Bacteroidia</taxon>
        <taxon>Bacteroidales</taxon>
        <taxon>Prevotellaceae</taxon>
        <taxon>Prevotella</taxon>
    </lineage>
</organism>
<gene>
    <name evidence="5" type="ORF">HMPREF0973_00360</name>
</gene>
<dbReference type="Pfam" id="PF01047">
    <property type="entry name" value="MarR"/>
    <property type="match status" value="1"/>
</dbReference>
<dbReference type="GO" id="GO:0003700">
    <property type="term" value="F:DNA-binding transcription factor activity"/>
    <property type="evidence" value="ECO:0007669"/>
    <property type="project" value="InterPro"/>
</dbReference>
<dbReference type="Gene3D" id="1.10.10.10">
    <property type="entry name" value="Winged helix-like DNA-binding domain superfamily/Winged helix DNA-binding domain"/>
    <property type="match status" value="1"/>
</dbReference>
<dbReference type="InterPro" id="IPR036390">
    <property type="entry name" value="WH_DNA-bd_sf"/>
</dbReference>
<evidence type="ECO:0000256" key="2">
    <source>
        <dbReference type="ARBA" id="ARBA00023125"/>
    </source>
</evidence>
<dbReference type="EMBL" id="ACVA01000013">
    <property type="protein sequence ID" value="EEX19419.1"/>
    <property type="molecule type" value="Genomic_DNA"/>
</dbReference>
<evidence type="ECO:0000259" key="4">
    <source>
        <dbReference type="PROSITE" id="PS50995"/>
    </source>
</evidence>
<feature type="domain" description="HTH marR-type" evidence="4">
    <location>
        <begin position="1"/>
        <end position="119"/>
    </location>
</feature>
<dbReference type="InterPro" id="IPR011991">
    <property type="entry name" value="ArsR-like_HTH"/>
</dbReference>
<dbReference type="CDD" id="cd00090">
    <property type="entry name" value="HTH_ARSR"/>
    <property type="match status" value="1"/>
</dbReference>
<evidence type="ECO:0000256" key="1">
    <source>
        <dbReference type="ARBA" id="ARBA00023015"/>
    </source>
</evidence>
<dbReference type="Proteomes" id="UP000003327">
    <property type="component" value="Unassembled WGS sequence"/>
</dbReference>
<dbReference type="InterPro" id="IPR039422">
    <property type="entry name" value="MarR/SlyA-like"/>
</dbReference>
<dbReference type="PROSITE" id="PS01117">
    <property type="entry name" value="HTH_MARR_1"/>
    <property type="match status" value="1"/>
</dbReference>
<dbReference type="HOGENOM" id="CLU_148642_0_0_10"/>
<dbReference type="SUPFAM" id="SSF46785">
    <property type="entry name" value="Winged helix' DNA-binding domain"/>
    <property type="match status" value="1"/>
</dbReference>
<keyword evidence="3" id="KW-0804">Transcription</keyword>
<dbReference type="PROSITE" id="PS50995">
    <property type="entry name" value="HTH_MARR_2"/>
    <property type="match status" value="1"/>
</dbReference>
<evidence type="ECO:0000256" key="3">
    <source>
        <dbReference type="ARBA" id="ARBA00023163"/>
    </source>
</evidence>
<dbReference type="InterPro" id="IPR023187">
    <property type="entry name" value="Tscrpt_reg_MarR-type_CS"/>
</dbReference>
<comment type="caution">
    <text evidence="5">The sequence shown here is derived from an EMBL/GenBank/DDBJ whole genome shotgun (WGS) entry which is preliminary data.</text>
</comment>
<dbReference type="InterPro" id="IPR036388">
    <property type="entry name" value="WH-like_DNA-bd_sf"/>
</dbReference>
<protein>
    <submittedName>
        <fullName evidence="5">Transcriptional regulator, MarR family</fullName>
    </submittedName>
</protein>
<keyword evidence="6" id="KW-1185">Reference proteome</keyword>
<dbReference type="GO" id="GO:0006950">
    <property type="term" value="P:response to stress"/>
    <property type="evidence" value="ECO:0007669"/>
    <property type="project" value="TreeGrafter"/>
</dbReference>
<dbReference type="GO" id="GO:0003677">
    <property type="term" value="F:DNA binding"/>
    <property type="evidence" value="ECO:0007669"/>
    <property type="project" value="UniProtKB-KW"/>
</dbReference>
<proteinExistence type="predicted"/>
<dbReference type="SMART" id="SM00347">
    <property type="entry name" value="HTH_MARR"/>
    <property type="match status" value="1"/>
</dbReference>
<dbReference type="eggNOG" id="COG1846">
    <property type="taxonomic scope" value="Bacteria"/>
</dbReference>
<name>C9ML85_9BACT</name>
<dbReference type="OrthoDB" id="1095207at2"/>
<dbReference type="InterPro" id="IPR000835">
    <property type="entry name" value="HTH_MarR-typ"/>
</dbReference>
<evidence type="ECO:0000313" key="5">
    <source>
        <dbReference type="EMBL" id="EEX19419.1"/>
    </source>
</evidence>
<sequence>MNSECIRKIRDISRVVTVFETDLQQRVGLNINEAALLCLLSEHDDPMLASEIADELEMTRSNASKVIAALERCSLIRRRACSEDGRCQRFHITKHGLEKLAQIHCDSIVVPEGLKGLIE</sequence>
<keyword evidence="1" id="KW-0805">Transcription regulation</keyword>
<dbReference type="PANTHER" id="PTHR33164">
    <property type="entry name" value="TRANSCRIPTIONAL REGULATOR, MARR FAMILY"/>
    <property type="match status" value="1"/>
</dbReference>
<dbReference type="RefSeq" id="WP_004381978.1">
    <property type="nucleotide sequence ID" value="NZ_GG698712.1"/>
</dbReference>
<dbReference type="PANTHER" id="PTHR33164:SF43">
    <property type="entry name" value="HTH-TYPE TRANSCRIPTIONAL REPRESSOR YETL"/>
    <property type="match status" value="1"/>
</dbReference>